<dbReference type="SUPFAM" id="SSF52540">
    <property type="entry name" value="P-loop containing nucleoside triphosphate hydrolases"/>
    <property type="match status" value="1"/>
</dbReference>
<dbReference type="GeneID" id="35002297"/>
<feature type="domain" description="AAA" evidence="2">
    <location>
        <begin position="6"/>
        <end position="183"/>
    </location>
</feature>
<keyword evidence="4" id="KW-1185">Reference proteome</keyword>
<dbReference type="InterPro" id="IPR025669">
    <property type="entry name" value="AAA_dom"/>
</dbReference>
<accession>A0A2H4Q1R8</accession>
<dbReference type="Gene3D" id="3.40.50.300">
    <property type="entry name" value="P-loop containing nucleotide triphosphate hydrolases"/>
    <property type="match status" value="1"/>
</dbReference>
<dbReference type="PANTHER" id="PTHR13696:SF99">
    <property type="entry name" value="COBYRINIC ACID AC-DIAMIDE SYNTHASE"/>
    <property type="match status" value="1"/>
</dbReference>
<evidence type="ECO:0000256" key="1">
    <source>
        <dbReference type="SAM" id="MobiDB-lite"/>
    </source>
</evidence>
<protein>
    <submittedName>
        <fullName evidence="3">Cellulose biosynthesis protein BcsQ</fullName>
    </submittedName>
</protein>
<dbReference type="InterPro" id="IPR027417">
    <property type="entry name" value="P-loop_NTPase"/>
</dbReference>
<name>A0A1H6VQJ6_9EURY</name>
<evidence type="ECO:0000259" key="2">
    <source>
        <dbReference type="Pfam" id="PF13614"/>
    </source>
</evidence>
<dbReference type="PANTHER" id="PTHR13696">
    <property type="entry name" value="P-LOOP CONTAINING NUCLEOSIDE TRIPHOSPHATE HYDROLASE"/>
    <property type="match status" value="1"/>
</dbReference>
<dbReference type="OrthoDB" id="298117at2157"/>
<dbReference type="Pfam" id="PF13614">
    <property type="entry name" value="AAA_31"/>
    <property type="match status" value="1"/>
</dbReference>
<dbReference type="AlphaFoldDB" id="A0A1H6VQJ6"/>
<dbReference type="STRING" id="1073996.SAMN05444271_11919"/>
<evidence type="ECO:0000313" key="4">
    <source>
        <dbReference type="Proteomes" id="UP000198888"/>
    </source>
</evidence>
<sequence>MLAYTVYSEAGGVGKTSLASNLAVAHARAGLNVLVVPLDPQDGNLSRLFGVDEDRTNSKADSLVRHLVKSPGGPFDDLIQSVEGIDIIPEHNTLADLSDHLNREQQKATDLGDSYNIYAQLRRVLDEADVPDRYDVLICDPPATESDHLYNAIYATRNLLIPVEPSWKGQASIDGLEQMATNFADELNIDVGVLGAVPLGYKDTIDQREMIENVPFSIPEVIGERAALMEGCWKQQCSAFRYVRDHRAQRRDYEIDTLAQFDKIARHLEESAGIEASNPPKPGEINEAEVKQ</sequence>
<dbReference type="InterPro" id="IPR050678">
    <property type="entry name" value="DNA_Partitioning_ATPase"/>
</dbReference>
<gene>
    <name evidence="3" type="ORF">SAMN05444271_11919</name>
</gene>
<evidence type="ECO:0000313" key="3">
    <source>
        <dbReference type="EMBL" id="SEJ06893.1"/>
    </source>
</evidence>
<dbReference type="CDD" id="cd02042">
    <property type="entry name" value="ParAB_family"/>
    <property type="match status" value="1"/>
</dbReference>
<dbReference type="RefSeq" id="WP_089673062.1">
    <property type="nucleotide sequence ID" value="NZ_CP024845.1"/>
</dbReference>
<organism evidence="3 4">
    <name type="scientific">Halohasta litchfieldiae</name>
    <dbReference type="NCBI Taxonomy" id="1073996"/>
    <lineage>
        <taxon>Archaea</taxon>
        <taxon>Methanobacteriati</taxon>
        <taxon>Methanobacteriota</taxon>
        <taxon>Stenosarchaea group</taxon>
        <taxon>Halobacteria</taxon>
        <taxon>Halobacteriales</taxon>
        <taxon>Haloferacaceae</taxon>
        <taxon>Halohasta</taxon>
    </lineage>
</organism>
<accession>A0A1H6VQJ6</accession>
<feature type="region of interest" description="Disordered" evidence="1">
    <location>
        <begin position="271"/>
        <end position="292"/>
    </location>
</feature>
<reference evidence="3 4" key="1">
    <citation type="submission" date="2016-10" db="EMBL/GenBank/DDBJ databases">
        <authorList>
            <person name="de Groot N.N."/>
        </authorList>
    </citation>
    <scope>NUCLEOTIDE SEQUENCE [LARGE SCALE GENOMIC DNA]</scope>
    <source>
        <strain evidence="3 4">DSM 22187</strain>
    </source>
</reference>
<dbReference type="EMBL" id="FNYR01000019">
    <property type="protein sequence ID" value="SEJ06893.1"/>
    <property type="molecule type" value="Genomic_DNA"/>
</dbReference>
<dbReference type="Proteomes" id="UP000198888">
    <property type="component" value="Unassembled WGS sequence"/>
</dbReference>
<dbReference type="KEGG" id="hae:halTADL_1494"/>
<proteinExistence type="predicted"/>